<proteinExistence type="predicted"/>
<protein>
    <submittedName>
        <fullName evidence="1">Uncharacterized protein</fullName>
    </submittedName>
</protein>
<name>A0ACD1GWJ3_9EURO</name>
<accession>A0ACD1GWJ3</accession>
<organism evidence="1 2">
    <name type="scientific">Aspergillus aculeatinus CBS 121060</name>
    <dbReference type="NCBI Taxonomy" id="1448322"/>
    <lineage>
        <taxon>Eukaryota</taxon>
        <taxon>Fungi</taxon>
        <taxon>Dikarya</taxon>
        <taxon>Ascomycota</taxon>
        <taxon>Pezizomycotina</taxon>
        <taxon>Eurotiomycetes</taxon>
        <taxon>Eurotiomycetidae</taxon>
        <taxon>Eurotiales</taxon>
        <taxon>Aspergillaceae</taxon>
        <taxon>Aspergillus</taxon>
        <taxon>Aspergillus subgen. Circumdati</taxon>
    </lineage>
</organism>
<dbReference type="EMBL" id="KZ824994">
    <property type="protein sequence ID" value="RAH65554.1"/>
    <property type="molecule type" value="Genomic_DNA"/>
</dbReference>
<reference evidence="1" key="1">
    <citation type="submission" date="2018-02" db="EMBL/GenBank/DDBJ databases">
        <title>The genomes of Aspergillus section Nigri reveals drivers in fungal speciation.</title>
        <authorList>
            <consortium name="DOE Joint Genome Institute"/>
            <person name="Vesth T.C."/>
            <person name="Nybo J."/>
            <person name="Theobald S."/>
            <person name="Brandl J."/>
            <person name="Frisvad J.C."/>
            <person name="Nielsen K.F."/>
            <person name="Lyhne E.K."/>
            <person name="Kogle M.E."/>
            <person name="Kuo A."/>
            <person name="Riley R."/>
            <person name="Clum A."/>
            <person name="Nolan M."/>
            <person name="Lipzen A."/>
            <person name="Salamov A."/>
            <person name="Henrissat B."/>
            <person name="Wiebenga A."/>
            <person name="De vries R.P."/>
            <person name="Grigoriev I.V."/>
            <person name="Mortensen U.H."/>
            <person name="Andersen M.R."/>
            <person name="Baker S.E."/>
        </authorList>
    </citation>
    <scope>NUCLEOTIDE SEQUENCE</scope>
    <source>
        <strain evidence="1">CBS 121060</strain>
    </source>
</reference>
<evidence type="ECO:0000313" key="1">
    <source>
        <dbReference type="EMBL" id="RAH65554.1"/>
    </source>
</evidence>
<gene>
    <name evidence="1" type="ORF">BO66DRAFT_442961</name>
</gene>
<keyword evidence="2" id="KW-1185">Reference proteome</keyword>
<dbReference type="Proteomes" id="UP000249661">
    <property type="component" value="Unassembled WGS sequence"/>
</dbReference>
<sequence>MASTQDIGKHRSFLRFARGIREKFGSTGQSKKQKKIPGLLPSHTRSSTAPAFSGVEAVTSNYSQSGRESQTALATTLPASPPPSDLWQEALQKARESNDWKEHQEEYDEAIRECQAHNQKLLHKQGGGTTTDLADAILARLSSLHKQHDDTRWAYAKADGETIYFRDVVFRIMQWVKVFKDPGNLLADLDPTKAASVVWGLVQFFVERSIAYGETRDLALDQEPIANLISRYALVEKFYLRKRPGTSIETVEPIKEKVVELYSAVLLYQLDVYRFWKQGKITHGIQSLVPHKLKDLSNAIQQRSTQVESALRLNDRELLGSIFDNVQLKEPIANIGGQLQQILDIVTILQEEKYSKVLDWVSPVRHLDQHRTIRPMEGTGQWLLGHPQFMDWRQSHHSGLFWLRGKMGAGKTNLVSSLVSHLLDASPKNGERIAFFYVDEANRASEAKSAQLILNSLLKQLCTGGAKTFVKGVVDRYNDLQTASSSPDREDCISLLVGIVKQSRQTNIIIDGIDELGVDDDRNELLQTSKKVADESSPTGVKIFISSRDHVNISTLMDEIWQVRWELLIDQQNQQDIDRFITSRVRTLEKSLFLSSPIPEDVKNEVESTLKQRASGMFLWVHLSLEYLRRIKAKEPDTFVAKLQAVPPTPKASILNS</sequence>
<evidence type="ECO:0000313" key="2">
    <source>
        <dbReference type="Proteomes" id="UP000249661"/>
    </source>
</evidence>